<protein>
    <submittedName>
        <fullName evidence="3">Peptidase_S24 domain-containing protein</fullName>
    </submittedName>
</protein>
<dbReference type="EMBL" id="UYYF01001041">
    <property type="protein sequence ID" value="VDM99461.1"/>
    <property type="molecule type" value="Genomic_DNA"/>
</dbReference>
<reference evidence="1 2" key="2">
    <citation type="submission" date="2018-11" db="EMBL/GenBank/DDBJ databases">
        <authorList>
            <consortium name="Pathogen Informatics"/>
        </authorList>
    </citation>
    <scope>NUCLEOTIDE SEQUENCE [LARGE SCALE GENOMIC DNA]</scope>
</reference>
<accession>A0A0N5CSE0</accession>
<sequence>MNIIGAKKRQAFHTQLKLLLIDDPITVASIEFYARNGASMYPIDLTNLAVIKLESYNNGDLVEKDNVDVDIYTYVKYGNQWTWKNVIPEGFRFLLRNLNGCAIAHNCPLTKGELQLALALDLSKYSFLFRFIDKNAAHQFVIKMHDAKNDEQICCQTVQLRIV</sequence>
<dbReference type="OrthoDB" id="5914298at2759"/>
<dbReference type="OMA" id="DDNHVNV"/>
<evidence type="ECO:0000313" key="3">
    <source>
        <dbReference type="WBParaSite" id="TCLT_0000314101-mRNA-1"/>
    </source>
</evidence>
<dbReference type="AlphaFoldDB" id="A0A0N5CSE0"/>
<gene>
    <name evidence="1" type="ORF">TCLT_LOCUS3141</name>
</gene>
<evidence type="ECO:0000313" key="2">
    <source>
        <dbReference type="Proteomes" id="UP000276776"/>
    </source>
</evidence>
<name>A0A0N5CSE0_THECL</name>
<keyword evidence="2" id="KW-1185">Reference proteome</keyword>
<dbReference type="PANTHER" id="PTHR35573">
    <property type="entry name" value="PROTEIN CBG22129"/>
    <property type="match status" value="1"/>
</dbReference>
<evidence type="ECO:0000313" key="1">
    <source>
        <dbReference type="EMBL" id="VDM99461.1"/>
    </source>
</evidence>
<reference evidence="3" key="1">
    <citation type="submission" date="2017-02" db="UniProtKB">
        <authorList>
            <consortium name="WormBaseParasite"/>
        </authorList>
    </citation>
    <scope>IDENTIFICATION</scope>
</reference>
<proteinExistence type="predicted"/>
<dbReference type="WBParaSite" id="TCLT_0000314101-mRNA-1">
    <property type="protein sequence ID" value="TCLT_0000314101-mRNA-1"/>
    <property type="gene ID" value="TCLT_0000314101"/>
</dbReference>
<dbReference type="PANTHER" id="PTHR35573:SF3">
    <property type="entry name" value="ML DOMAIN-CONTAINING PROTEIN"/>
    <property type="match status" value="1"/>
</dbReference>
<dbReference type="Proteomes" id="UP000276776">
    <property type="component" value="Unassembled WGS sequence"/>
</dbReference>
<organism evidence="3">
    <name type="scientific">Thelazia callipaeda</name>
    <name type="common">Oriental eyeworm</name>
    <name type="synonym">Parasitic nematode</name>
    <dbReference type="NCBI Taxonomy" id="103827"/>
    <lineage>
        <taxon>Eukaryota</taxon>
        <taxon>Metazoa</taxon>
        <taxon>Ecdysozoa</taxon>
        <taxon>Nematoda</taxon>
        <taxon>Chromadorea</taxon>
        <taxon>Rhabditida</taxon>
        <taxon>Spirurina</taxon>
        <taxon>Spiruromorpha</taxon>
        <taxon>Thelazioidea</taxon>
        <taxon>Thelaziidae</taxon>
        <taxon>Thelazia</taxon>
    </lineage>
</organism>